<dbReference type="GO" id="GO:1904680">
    <property type="term" value="F:peptide transmembrane transporter activity"/>
    <property type="evidence" value="ECO:0007669"/>
    <property type="project" value="TreeGrafter"/>
</dbReference>
<dbReference type="InterPro" id="IPR000914">
    <property type="entry name" value="SBP_5_dom"/>
</dbReference>
<keyword evidence="4" id="KW-1185">Reference proteome</keyword>
<keyword evidence="1" id="KW-0732">Signal</keyword>
<dbReference type="CDD" id="cd08501">
    <property type="entry name" value="PBP2_Lpqw"/>
    <property type="match status" value="1"/>
</dbReference>
<dbReference type="EMBL" id="SISG01000001">
    <property type="protein sequence ID" value="TBN57352.1"/>
    <property type="molecule type" value="Genomic_DNA"/>
</dbReference>
<dbReference type="PIRSF" id="PIRSF002741">
    <property type="entry name" value="MppA"/>
    <property type="match status" value="1"/>
</dbReference>
<gene>
    <name evidence="3" type="ORF">EYE40_08045</name>
</gene>
<dbReference type="RefSeq" id="WP_130981463.1">
    <property type="nucleotide sequence ID" value="NZ_SISG01000001.1"/>
</dbReference>
<evidence type="ECO:0000313" key="4">
    <source>
        <dbReference type="Proteomes" id="UP000294194"/>
    </source>
</evidence>
<reference evidence="4" key="1">
    <citation type="submission" date="2019-02" db="EMBL/GenBank/DDBJ databases">
        <title>Glaciihabitans arcticus sp. nov., a psychrotolerant bacterium isolated from polar soil.</title>
        <authorList>
            <person name="Dahal R.H."/>
        </authorList>
    </citation>
    <scope>NUCLEOTIDE SEQUENCE [LARGE SCALE GENOMIC DNA]</scope>
    <source>
        <strain evidence="4">RP-3-7</strain>
    </source>
</reference>
<dbReference type="GO" id="GO:0043190">
    <property type="term" value="C:ATP-binding cassette (ABC) transporter complex"/>
    <property type="evidence" value="ECO:0007669"/>
    <property type="project" value="InterPro"/>
</dbReference>
<dbReference type="Proteomes" id="UP000294194">
    <property type="component" value="Unassembled WGS sequence"/>
</dbReference>
<accession>A0A4Q9GR30</accession>
<dbReference type="PANTHER" id="PTHR30290">
    <property type="entry name" value="PERIPLASMIC BINDING COMPONENT OF ABC TRANSPORTER"/>
    <property type="match status" value="1"/>
</dbReference>
<comment type="caution">
    <text evidence="3">The sequence shown here is derived from an EMBL/GenBank/DDBJ whole genome shotgun (WGS) entry which is preliminary data.</text>
</comment>
<organism evidence="3 4">
    <name type="scientific">Glaciihabitans arcticus</name>
    <dbReference type="NCBI Taxonomy" id="2668039"/>
    <lineage>
        <taxon>Bacteria</taxon>
        <taxon>Bacillati</taxon>
        <taxon>Actinomycetota</taxon>
        <taxon>Actinomycetes</taxon>
        <taxon>Micrococcales</taxon>
        <taxon>Microbacteriaceae</taxon>
        <taxon>Glaciihabitans</taxon>
    </lineage>
</organism>
<dbReference type="InterPro" id="IPR030678">
    <property type="entry name" value="Peptide/Ni-bd"/>
</dbReference>
<dbReference type="PANTHER" id="PTHR30290:SF65">
    <property type="entry name" value="MONOACYL PHOSPHATIDYLINOSITOL TETRAMANNOSIDE-BINDING PROTEIN LPQW-RELATED"/>
    <property type="match status" value="1"/>
</dbReference>
<dbReference type="SUPFAM" id="SSF53850">
    <property type="entry name" value="Periplasmic binding protein-like II"/>
    <property type="match status" value="1"/>
</dbReference>
<dbReference type="InterPro" id="IPR039424">
    <property type="entry name" value="SBP_5"/>
</dbReference>
<dbReference type="AlphaFoldDB" id="A0A4Q9GR30"/>
<evidence type="ECO:0000313" key="3">
    <source>
        <dbReference type="EMBL" id="TBN57352.1"/>
    </source>
</evidence>
<protein>
    <submittedName>
        <fullName evidence="3">ABC transporter family substrate-binding protein</fullName>
    </submittedName>
</protein>
<feature type="domain" description="Solute-binding protein family 5" evidence="2">
    <location>
        <begin position="91"/>
        <end position="521"/>
    </location>
</feature>
<dbReference type="Gene3D" id="3.90.76.10">
    <property type="entry name" value="Dipeptide-binding Protein, Domain 1"/>
    <property type="match status" value="1"/>
</dbReference>
<dbReference type="Pfam" id="PF00496">
    <property type="entry name" value="SBP_bac_5"/>
    <property type="match status" value="1"/>
</dbReference>
<dbReference type="GO" id="GO:0015833">
    <property type="term" value="P:peptide transport"/>
    <property type="evidence" value="ECO:0007669"/>
    <property type="project" value="TreeGrafter"/>
</dbReference>
<feature type="chain" id="PRO_5039465546" evidence="1">
    <location>
        <begin position="27"/>
        <end position="627"/>
    </location>
</feature>
<feature type="signal peptide" evidence="1">
    <location>
        <begin position="1"/>
        <end position="26"/>
    </location>
</feature>
<sequence length="627" mass="67725">MKIKHIAATVAVVAASALVLSGCSQPYVSEVVEGTEITVAYNSGFFHYNSLSGAGNNTANGNVTYIANSGFSYYDAEPKLVRNTDFGTFEKTSDDPLTVKYTIADGVTWSDGVPVTADDLLLAWAASSGNVKSGENAFAPASTAGLSLVTETPKITDDGKTLTLVYSKPYVDWELALGIGVSAHGTYGLAFPDEYKATLDLFDKYTAASDDGKEAALKAYQESAKKFGESAQGKLTKAIQDGDEEVLEPVAKSWNEDYGYTTMPENPLLYLSNGRYVISDIKEDEFITLSANPLDTWDSSAKFEKITIRTIEDSTAALQALENGELDIWTGQPTSDTLAVAQGISTASIEQRVQASYEHLDLTFNNGGPFTAEGNGGDEAKALAVRQAFLKVVPRQEIVDKIIKPLDAAAKIRDSFLVSPADEGKYATIVKDNGSADYLDVDIEGAKQLLADAGVTTPVSVKFWYPEGNVRRGQEFELISASAALAGFNLVDTSEPDWVFTDPAAEPINTHDVTLFAWSSTSLAISGSDQIFGTYTDPLQKGGNYSGYSNTAVDEALDTLEVTVDPDEQTALQLKIEQELWKDAYGTTVFQFPGLLVWSDQVTGVKDNPLSPNFFWNFWEWTPVTSN</sequence>
<proteinExistence type="predicted"/>
<evidence type="ECO:0000259" key="2">
    <source>
        <dbReference type="Pfam" id="PF00496"/>
    </source>
</evidence>
<name>A0A4Q9GR30_9MICO</name>
<dbReference type="PROSITE" id="PS51257">
    <property type="entry name" value="PROKAR_LIPOPROTEIN"/>
    <property type="match status" value="1"/>
</dbReference>
<dbReference type="GO" id="GO:0042597">
    <property type="term" value="C:periplasmic space"/>
    <property type="evidence" value="ECO:0007669"/>
    <property type="project" value="UniProtKB-ARBA"/>
</dbReference>
<evidence type="ECO:0000256" key="1">
    <source>
        <dbReference type="SAM" id="SignalP"/>
    </source>
</evidence>
<dbReference type="Gene3D" id="3.10.105.10">
    <property type="entry name" value="Dipeptide-binding Protein, Domain 3"/>
    <property type="match status" value="1"/>
</dbReference>
<dbReference type="Gene3D" id="3.40.190.10">
    <property type="entry name" value="Periplasmic binding protein-like II"/>
    <property type="match status" value="1"/>
</dbReference>